<dbReference type="RefSeq" id="XP_016656327.1">
    <property type="nucleotide sequence ID" value="XM_016800838.2"/>
</dbReference>
<proteinExistence type="predicted"/>
<sequence length="303" mass="35421">MNFYQNCIVFFITHKYVLWILISQQILYTSTVTSNHFDYEVSEKSGLPFMNYHGTPETKDDMEKKDAMDTYNLALSNDMDDVDDIDGEQYSYDSNNPHSIEIPFYWVIDVNGRKHKKKYPHAHLRKSRDVNYKKTHHKSPAKSSKNNDHELENHLKKKEKRSRYKKLNDYKHDNEELVKHLKHKVGKKTNKILKDESRHRLSKDHQVLTSKKSKKPSSHKIRKRSSKILTDTTIDNMSTKDSNELNKKVSKITGSSSEDSSNSDKDIKNVAKIHSSENSNKKTENISKNQPKLETHNELDKTS</sequence>
<dbReference type="EnsemblMetazoa" id="XM_016800838.2">
    <property type="protein sequence ID" value="XP_016656327.1"/>
    <property type="gene ID" value="LOC100569533"/>
</dbReference>
<protein>
    <submittedName>
        <fullName evidence="2">Uncharacterized protein</fullName>
    </submittedName>
</protein>
<dbReference type="KEGG" id="api:100569533"/>
<feature type="compositionally biased region" description="Basic residues" evidence="1">
    <location>
        <begin position="180"/>
        <end position="191"/>
    </location>
</feature>
<dbReference type="Proteomes" id="UP000007819">
    <property type="component" value="Chromosome A3"/>
</dbReference>
<feature type="compositionally biased region" description="Polar residues" evidence="1">
    <location>
        <begin position="229"/>
        <end position="240"/>
    </location>
</feature>
<feature type="compositionally biased region" description="Basic residues" evidence="1">
    <location>
        <begin position="211"/>
        <end position="226"/>
    </location>
</feature>
<feature type="compositionally biased region" description="Basic and acidic residues" evidence="1">
    <location>
        <begin position="145"/>
        <end position="154"/>
    </location>
</feature>
<feature type="compositionally biased region" description="Basic and acidic residues" evidence="1">
    <location>
        <begin position="192"/>
        <end position="206"/>
    </location>
</feature>
<evidence type="ECO:0000256" key="1">
    <source>
        <dbReference type="SAM" id="MobiDB-lite"/>
    </source>
</evidence>
<feature type="compositionally biased region" description="Basic residues" evidence="1">
    <location>
        <begin position="155"/>
        <end position="165"/>
    </location>
</feature>
<reference evidence="2" key="2">
    <citation type="submission" date="2022-06" db="UniProtKB">
        <authorList>
            <consortium name="EnsemblMetazoa"/>
        </authorList>
    </citation>
    <scope>IDENTIFICATION</scope>
</reference>
<feature type="compositionally biased region" description="Basic residues" evidence="1">
    <location>
        <begin position="116"/>
        <end position="126"/>
    </location>
</feature>
<feature type="region of interest" description="Disordered" evidence="1">
    <location>
        <begin position="116"/>
        <end position="303"/>
    </location>
</feature>
<organism evidence="2 3">
    <name type="scientific">Acyrthosiphon pisum</name>
    <name type="common">Pea aphid</name>
    <dbReference type="NCBI Taxonomy" id="7029"/>
    <lineage>
        <taxon>Eukaryota</taxon>
        <taxon>Metazoa</taxon>
        <taxon>Ecdysozoa</taxon>
        <taxon>Arthropoda</taxon>
        <taxon>Hexapoda</taxon>
        <taxon>Insecta</taxon>
        <taxon>Pterygota</taxon>
        <taxon>Neoptera</taxon>
        <taxon>Paraneoptera</taxon>
        <taxon>Hemiptera</taxon>
        <taxon>Sternorrhyncha</taxon>
        <taxon>Aphidomorpha</taxon>
        <taxon>Aphidoidea</taxon>
        <taxon>Aphididae</taxon>
        <taxon>Macrosiphini</taxon>
        <taxon>Acyrthosiphon</taxon>
    </lineage>
</organism>
<dbReference type="OrthoDB" id="6630618at2759"/>
<dbReference type="RefSeq" id="XP_008178555.1">
    <property type="nucleotide sequence ID" value="XM_008180333.3"/>
</dbReference>
<feature type="compositionally biased region" description="Basic and acidic residues" evidence="1">
    <location>
        <begin position="166"/>
        <end position="179"/>
    </location>
</feature>
<keyword evidence="3" id="KW-1185">Reference proteome</keyword>
<dbReference type="AlphaFoldDB" id="A0A8R2H3Y4"/>
<dbReference type="EnsemblMetazoa" id="XM_008180333.3">
    <property type="protein sequence ID" value="XP_008178555.1"/>
    <property type="gene ID" value="LOC100569533"/>
</dbReference>
<evidence type="ECO:0000313" key="2">
    <source>
        <dbReference type="EnsemblMetazoa" id="XP_016656327.1"/>
    </source>
</evidence>
<dbReference type="GeneID" id="100569533"/>
<reference evidence="3" key="1">
    <citation type="submission" date="2010-06" db="EMBL/GenBank/DDBJ databases">
        <authorList>
            <person name="Jiang H."/>
            <person name="Abraham K."/>
            <person name="Ali S."/>
            <person name="Alsbrooks S.L."/>
            <person name="Anim B.N."/>
            <person name="Anosike U.S."/>
            <person name="Attaway T."/>
            <person name="Bandaranaike D.P."/>
            <person name="Battles P.K."/>
            <person name="Bell S.N."/>
            <person name="Bell A.V."/>
            <person name="Beltran B."/>
            <person name="Bickham C."/>
            <person name="Bustamante Y."/>
            <person name="Caleb T."/>
            <person name="Canada A."/>
            <person name="Cardenas V."/>
            <person name="Carter K."/>
            <person name="Chacko J."/>
            <person name="Chandrabose M.N."/>
            <person name="Chavez D."/>
            <person name="Chavez A."/>
            <person name="Chen L."/>
            <person name="Chu H.-S."/>
            <person name="Claassen K.J."/>
            <person name="Cockrell R."/>
            <person name="Collins M."/>
            <person name="Cooper J.A."/>
            <person name="Cree A."/>
            <person name="Curry S.M."/>
            <person name="Da Y."/>
            <person name="Dao M.D."/>
            <person name="Das B."/>
            <person name="Davila M.-L."/>
            <person name="Davy-Carroll L."/>
            <person name="Denson S."/>
            <person name="Dinh H."/>
            <person name="Ebong V.E."/>
            <person name="Edwards J.R."/>
            <person name="Egan A."/>
            <person name="El-Daye J."/>
            <person name="Escobedo L."/>
            <person name="Fernandez S."/>
            <person name="Fernando P.R."/>
            <person name="Flagg N."/>
            <person name="Forbes L.D."/>
            <person name="Fowler R.G."/>
            <person name="Fu Q."/>
            <person name="Gabisi R.A."/>
            <person name="Ganer J."/>
            <person name="Garbino Pronczuk A."/>
            <person name="Garcia R.M."/>
            <person name="Garner T."/>
            <person name="Garrett T.E."/>
            <person name="Gonzalez D.A."/>
            <person name="Hamid H."/>
            <person name="Hawkins E.S."/>
            <person name="Hirani K."/>
            <person name="Hogues M.E."/>
            <person name="Hollins B."/>
            <person name="Hsiao C.-H."/>
            <person name="Jabil R."/>
            <person name="James M.L."/>
            <person name="Jhangiani S.N."/>
            <person name="Johnson B."/>
            <person name="Johnson Q."/>
            <person name="Joshi V."/>
            <person name="Kalu J.B."/>
            <person name="Kam C."/>
            <person name="Kashfia A."/>
            <person name="Keebler J."/>
            <person name="Kisamo H."/>
            <person name="Kovar C.L."/>
            <person name="Lago L.A."/>
            <person name="Lai C.-Y."/>
            <person name="Laidlaw J."/>
            <person name="Lara F."/>
            <person name="Le T.-K."/>
            <person name="Lee S.L."/>
            <person name="Legall F.H."/>
            <person name="Lemon S.J."/>
            <person name="Lewis L.R."/>
            <person name="Li B."/>
            <person name="Liu Y."/>
            <person name="Liu Y.-S."/>
            <person name="Lopez J."/>
            <person name="Lozado R.J."/>
            <person name="Lu J."/>
            <person name="Madu R.C."/>
            <person name="Maheshwari M."/>
            <person name="Maheshwari R."/>
            <person name="Malloy K."/>
            <person name="Martinez E."/>
            <person name="Mathew T."/>
            <person name="Mercado I.C."/>
            <person name="Mercado C."/>
            <person name="Meyer B."/>
            <person name="Montgomery K."/>
            <person name="Morgan M.B."/>
            <person name="Munidasa M."/>
            <person name="Nazareth L.V."/>
            <person name="Nelson J."/>
            <person name="Ng B.M."/>
            <person name="Nguyen N.B."/>
            <person name="Nguyen P.Q."/>
            <person name="Nguyen T."/>
            <person name="Obregon M."/>
            <person name="Okwuonu G.O."/>
            <person name="Onwere C.G."/>
            <person name="Orozco G."/>
            <person name="Parra A."/>
            <person name="Patel S."/>
            <person name="Patil S."/>
            <person name="Perez A."/>
            <person name="Perez Y."/>
            <person name="Pham C."/>
            <person name="Primus E.L."/>
            <person name="Pu L.-L."/>
            <person name="Puazo M."/>
            <person name="Qin X."/>
            <person name="Quiroz J.B."/>
            <person name="Reese J."/>
            <person name="Richards S."/>
            <person name="Rives C.M."/>
            <person name="Robberts R."/>
            <person name="Ruiz S.J."/>
            <person name="Ruiz M.J."/>
            <person name="Santibanez J."/>
            <person name="Schneider B.W."/>
            <person name="Sisson I."/>
            <person name="Smith M."/>
            <person name="Sodergren E."/>
            <person name="Song X.-Z."/>
            <person name="Song B.B."/>
            <person name="Summersgill H."/>
            <person name="Thelus R."/>
            <person name="Thornton R.D."/>
            <person name="Trejos Z.Y."/>
            <person name="Usmani K."/>
            <person name="Vattathil S."/>
            <person name="Villasana D."/>
            <person name="Walker D.L."/>
            <person name="Wang S."/>
            <person name="Wang K."/>
            <person name="White C.S."/>
            <person name="Williams A.C."/>
            <person name="Williamson J."/>
            <person name="Wilson K."/>
            <person name="Woghiren I.O."/>
            <person name="Woodworth J.R."/>
            <person name="Worley K.C."/>
            <person name="Wright R.A."/>
            <person name="Wu W."/>
            <person name="Young L."/>
            <person name="Zhang L."/>
            <person name="Zhang J."/>
            <person name="Zhu Y."/>
            <person name="Muzny D.M."/>
            <person name="Weinstock G."/>
            <person name="Gibbs R.A."/>
        </authorList>
    </citation>
    <scope>NUCLEOTIDE SEQUENCE [LARGE SCALE GENOMIC DNA]</scope>
    <source>
        <strain evidence="3">LSR1</strain>
    </source>
</reference>
<accession>A0A8R2H3Y4</accession>
<feature type="compositionally biased region" description="Basic and acidic residues" evidence="1">
    <location>
        <begin position="279"/>
        <end position="303"/>
    </location>
</feature>
<evidence type="ECO:0000313" key="3">
    <source>
        <dbReference type="Proteomes" id="UP000007819"/>
    </source>
</evidence>
<name>A0A8R2H3Y4_ACYPI</name>